<keyword evidence="2" id="KW-1185">Reference proteome</keyword>
<evidence type="ECO:0000313" key="1">
    <source>
        <dbReference type="EMBL" id="KIM56536.1"/>
    </source>
</evidence>
<dbReference type="EMBL" id="KN822115">
    <property type="protein sequence ID" value="KIM56536.1"/>
    <property type="molecule type" value="Genomic_DNA"/>
</dbReference>
<dbReference type="AlphaFoldDB" id="A0A0C3DKE2"/>
<reference evidence="2" key="2">
    <citation type="submission" date="2015-01" db="EMBL/GenBank/DDBJ databases">
        <title>Evolutionary Origins and Diversification of the Mycorrhizal Mutualists.</title>
        <authorList>
            <consortium name="DOE Joint Genome Institute"/>
            <consortium name="Mycorrhizal Genomics Consortium"/>
            <person name="Kohler A."/>
            <person name="Kuo A."/>
            <person name="Nagy L.G."/>
            <person name="Floudas D."/>
            <person name="Copeland A."/>
            <person name="Barry K.W."/>
            <person name="Cichocki N."/>
            <person name="Veneault-Fourrey C."/>
            <person name="LaButti K."/>
            <person name="Lindquist E.A."/>
            <person name="Lipzen A."/>
            <person name="Lundell T."/>
            <person name="Morin E."/>
            <person name="Murat C."/>
            <person name="Riley R."/>
            <person name="Ohm R."/>
            <person name="Sun H."/>
            <person name="Tunlid A."/>
            <person name="Henrissat B."/>
            <person name="Grigoriev I.V."/>
            <person name="Hibbett D.S."/>
            <person name="Martin F."/>
        </authorList>
    </citation>
    <scope>NUCLEOTIDE SEQUENCE [LARGE SCALE GENOMIC DNA]</scope>
    <source>
        <strain evidence="2">Foug A</strain>
    </source>
</reference>
<organism evidence="1 2">
    <name type="scientific">Scleroderma citrinum Foug A</name>
    <dbReference type="NCBI Taxonomy" id="1036808"/>
    <lineage>
        <taxon>Eukaryota</taxon>
        <taxon>Fungi</taxon>
        <taxon>Dikarya</taxon>
        <taxon>Basidiomycota</taxon>
        <taxon>Agaricomycotina</taxon>
        <taxon>Agaricomycetes</taxon>
        <taxon>Agaricomycetidae</taxon>
        <taxon>Boletales</taxon>
        <taxon>Sclerodermatineae</taxon>
        <taxon>Sclerodermataceae</taxon>
        <taxon>Scleroderma</taxon>
    </lineage>
</organism>
<reference evidence="1 2" key="1">
    <citation type="submission" date="2014-04" db="EMBL/GenBank/DDBJ databases">
        <authorList>
            <consortium name="DOE Joint Genome Institute"/>
            <person name="Kuo A."/>
            <person name="Kohler A."/>
            <person name="Nagy L.G."/>
            <person name="Floudas D."/>
            <person name="Copeland A."/>
            <person name="Barry K.W."/>
            <person name="Cichocki N."/>
            <person name="Veneault-Fourrey C."/>
            <person name="LaButti K."/>
            <person name="Lindquist E.A."/>
            <person name="Lipzen A."/>
            <person name="Lundell T."/>
            <person name="Morin E."/>
            <person name="Murat C."/>
            <person name="Sun H."/>
            <person name="Tunlid A."/>
            <person name="Henrissat B."/>
            <person name="Grigoriev I.V."/>
            <person name="Hibbett D.S."/>
            <person name="Martin F."/>
            <person name="Nordberg H.P."/>
            <person name="Cantor M.N."/>
            <person name="Hua S.X."/>
        </authorList>
    </citation>
    <scope>NUCLEOTIDE SEQUENCE [LARGE SCALE GENOMIC DNA]</scope>
    <source>
        <strain evidence="1 2">Foug A</strain>
    </source>
</reference>
<sequence length="93" mass="10519">MTLVMRYLLVSRVEKETISDLKSSLLGSDRPSGLYNSVKRSGLWYALTMPLSLWCPPRSDILCCLGVIFAFKESVLRSVKMFPSQQKDSESVK</sequence>
<gene>
    <name evidence="1" type="ORF">SCLCIDRAFT_241605</name>
</gene>
<dbReference type="Proteomes" id="UP000053989">
    <property type="component" value="Unassembled WGS sequence"/>
</dbReference>
<name>A0A0C3DKE2_9AGAM</name>
<proteinExistence type="predicted"/>
<evidence type="ECO:0000313" key="2">
    <source>
        <dbReference type="Proteomes" id="UP000053989"/>
    </source>
</evidence>
<dbReference type="InParanoid" id="A0A0C3DKE2"/>
<dbReference type="HOGENOM" id="CLU_2400951_0_0_1"/>
<protein>
    <submittedName>
        <fullName evidence="1">Uncharacterized protein</fullName>
    </submittedName>
</protein>
<accession>A0A0C3DKE2</accession>